<sequence length="968" mass="106367">MQAAHPHKVCWLCKHSLRLRPNSSVLRAHTQPQSRTLQQRTYSSQSSPARSYSPHETQGIYDKPPEANEGFRIRKTATDAPPKHIHESGTPVSRVCSRCGSRWHTDIECTRPPGPRRGGASSDMGSILQSQERLSQQVLPVARTWNDRGNLSGKVRGSFREAARESWRTSQHSQGGERRDWAPPRQQSQAGGQRDWAGGDHRVQRGFRNQEQQKLTWNDDRLRSSGKRPPPEPVAFSGWMPKEKVDEFREQEMLSVAAKSDLSSKMDDIRSRKKSSPGKRDRRLARDEDEERLEKPKARRGRQKEDEEDDGRSFRRSKEDYQKEKEERKRLRLEAEQKAAHQKQQLKIPHYISNSNLAKLLDTRWTQFVDKMEQLGFKELSHDNILTAEDASLIAMEFGYEPQVISAAETLIAAPWPKELTDLPIRPPVVTIMGHVDHGKTTILDYLRNSSVAASEHGGITQHIGAFSVPLSSGKTITFLDTPGHAAFLSMRQRGATVTDIVVLVVAADDGVMPQTIEAIKHAKAADVPVIVAINKIDKGEANATRVKTDLAAHDIALEDFGGDVPAVAVSGKTGQGMSSLEETIITLSEILDHRAPSSGPVEGWILEASTKPHGRVATLLVRRGTLTVGTIVVAGTAWARVKTIHNEAGTLLDSAGPGTAVEVDGWRTLPQPGDEALAANDEQHAAVVVRAREAVDDTAKLARDTMAINAARRAQRETFLAAQAAKKERYVYSEEAFRSKTVQGAFRETADADGIARAHFVVKGDVGGSVEAVVGLVSGLGNNQVRPHIVRASAGAVNEGDIELAAAAGGRILVFGMSVDAEMRGQAARMGVELVETRVIYRVAEAVNAILEGLLPAVTKTRVTGEAVVQAVFNYNLKGSKMLKVAGCRVRNGLVAKGSKVRVIRGVETVYEGGINSLKNVKKEVTEMKKDTECGMSFENWEGFETGDKIQCYSEWTEQVKLETVTQ</sequence>
<dbReference type="CDD" id="cd03702">
    <property type="entry name" value="IF2_mtIF2_II"/>
    <property type="match status" value="1"/>
</dbReference>
<dbReference type="Gene3D" id="3.40.50.10050">
    <property type="entry name" value="Translation initiation factor IF- 2, domain 3"/>
    <property type="match status" value="1"/>
</dbReference>
<dbReference type="PROSITE" id="PS01176">
    <property type="entry name" value="IF2"/>
    <property type="match status" value="1"/>
</dbReference>
<keyword evidence="7" id="KW-0496">Mitochondrion</keyword>
<keyword evidence="6" id="KW-0809">Transit peptide</keyword>
<dbReference type="GO" id="GO:0003924">
    <property type="term" value="F:GTPase activity"/>
    <property type="evidence" value="ECO:0007669"/>
    <property type="project" value="InterPro"/>
</dbReference>
<dbReference type="InterPro" id="IPR006847">
    <property type="entry name" value="IF2_N"/>
</dbReference>
<dbReference type="PANTHER" id="PTHR43381">
    <property type="entry name" value="TRANSLATION INITIATION FACTOR IF-2-RELATED"/>
    <property type="match status" value="1"/>
</dbReference>
<dbReference type="PANTHER" id="PTHR43381:SF20">
    <property type="entry name" value="TRANSLATION INITIATION FACTOR IF-2, MITOCHONDRIAL"/>
    <property type="match status" value="1"/>
</dbReference>
<evidence type="ECO:0000256" key="11">
    <source>
        <dbReference type="SAM" id="MobiDB-lite"/>
    </source>
</evidence>
<dbReference type="NCBIfam" id="TIGR00231">
    <property type="entry name" value="small_GTP"/>
    <property type="match status" value="1"/>
</dbReference>
<keyword evidence="14" id="KW-1185">Reference proteome</keyword>
<evidence type="ECO:0000256" key="1">
    <source>
        <dbReference type="ARBA" id="ARBA00004173"/>
    </source>
</evidence>
<feature type="compositionally biased region" description="Polar residues" evidence="11">
    <location>
        <begin position="207"/>
        <end position="216"/>
    </location>
</feature>
<dbReference type="CDD" id="cd01887">
    <property type="entry name" value="IF2_eIF5B"/>
    <property type="match status" value="1"/>
</dbReference>
<protein>
    <recommendedName>
        <fullName evidence="10">Translation initiation factor IF-2, mitochondrial</fullName>
    </recommendedName>
</protein>
<dbReference type="Proteomes" id="UP000799302">
    <property type="component" value="Unassembled WGS sequence"/>
</dbReference>
<dbReference type="Gene3D" id="2.40.30.10">
    <property type="entry name" value="Translation factors"/>
    <property type="match status" value="2"/>
</dbReference>
<evidence type="ECO:0000256" key="2">
    <source>
        <dbReference type="ARBA" id="ARBA00007733"/>
    </source>
</evidence>
<evidence type="ECO:0000256" key="5">
    <source>
        <dbReference type="ARBA" id="ARBA00022917"/>
    </source>
</evidence>
<dbReference type="SUPFAM" id="SSF52156">
    <property type="entry name" value="Initiation factor IF2/eIF5b, domain 3"/>
    <property type="match status" value="1"/>
</dbReference>
<dbReference type="Pfam" id="PF00009">
    <property type="entry name" value="GTP_EFTU"/>
    <property type="match status" value="1"/>
</dbReference>
<dbReference type="EMBL" id="MU004238">
    <property type="protein sequence ID" value="KAF2667198.1"/>
    <property type="molecule type" value="Genomic_DNA"/>
</dbReference>
<dbReference type="SUPFAM" id="SSF50447">
    <property type="entry name" value="Translation proteins"/>
    <property type="match status" value="2"/>
</dbReference>
<dbReference type="CDD" id="cd03692">
    <property type="entry name" value="mtIF2_IVc"/>
    <property type="match status" value="1"/>
</dbReference>
<accession>A0A6A6U7X6</accession>
<name>A0A6A6U7X6_9PEZI</name>
<dbReference type="InterPro" id="IPR005225">
    <property type="entry name" value="Small_GTP-bd"/>
</dbReference>
<feature type="domain" description="Tr-type G" evidence="12">
    <location>
        <begin position="425"/>
        <end position="593"/>
    </location>
</feature>
<keyword evidence="5" id="KW-0648">Protein biosynthesis</keyword>
<dbReference type="PROSITE" id="PS51722">
    <property type="entry name" value="G_TR_2"/>
    <property type="match status" value="1"/>
</dbReference>
<evidence type="ECO:0000256" key="8">
    <source>
        <dbReference type="ARBA" id="ARBA00023134"/>
    </source>
</evidence>
<evidence type="ECO:0000259" key="12">
    <source>
        <dbReference type="PROSITE" id="PS51722"/>
    </source>
</evidence>
<dbReference type="InterPro" id="IPR023115">
    <property type="entry name" value="TIF_IF2_dom3"/>
</dbReference>
<feature type="region of interest" description="Disordered" evidence="11">
    <location>
        <begin position="24"/>
        <end position="70"/>
    </location>
</feature>
<feature type="region of interest" description="Disordered" evidence="11">
    <location>
        <begin position="104"/>
        <end position="125"/>
    </location>
</feature>
<dbReference type="InterPro" id="IPR000178">
    <property type="entry name" value="TF_IF2_bacterial-like"/>
</dbReference>
<dbReference type="InterPro" id="IPR027417">
    <property type="entry name" value="P-loop_NTPase"/>
</dbReference>
<dbReference type="SUPFAM" id="SSF52540">
    <property type="entry name" value="P-loop containing nucleoside triphosphate hydrolases"/>
    <property type="match status" value="1"/>
</dbReference>
<evidence type="ECO:0000256" key="7">
    <source>
        <dbReference type="ARBA" id="ARBA00023128"/>
    </source>
</evidence>
<dbReference type="AlphaFoldDB" id="A0A6A6U7X6"/>
<feature type="region of interest" description="Disordered" evidence="11">
    <location>
        <begin position="259"/>
        <end position="325"/>
    </location>
</feature>
<dbReference type="OrthoDB" id="361630at2759"/>
<keyword evidence="4" id="KW-0547">Nucleotide-binding</keyword>
<dbReference type="Gene3D" id="3.40.50.300">
    <property type="entry name" value="P-loop containing nucleotide triphosphate hydrolases"/>
    <property type="match status" value="1"/>
</dbReference>
<dbReference type="InterPro" id="IPR009000">
    <property type="entry name" value="Transl_B-barrel_sf"/>
</dbReference>
<dbReference type="InterPro" id="IPR053905">
    <property type="entry name" value="EF-G-like_DII"/>
</dbReference>
<dbReference type="InterPro" id="IPR036925">
    <property type="entry name" value="TIF_IF2_dom3_sf"/>
</dbReference>
<organism evidence="13 14">
    <name type="scientific">Microthyrium microscopicum</name>
    <dbReference type="NCBI Taxonomy" id="703497"/>
    <lineage>
        <taxon>Eukaryota</taxon>
        <taxon>Fungi</taxon>
        <taxon>Dikarya</taxon>
        <taxon>Ascomycota</taxon>
        <taxon>Pezizomycotina</taxon>
        <taxon>Dothideomycetes</taxon>
        <taxon>Dothideomycetes incertae sedis</taxon>
        <taxon>Microthyriales</taxon>
        <taxon>Microthyriaceae</taxon>
        <taxon>Microthyrium</taxon>
    </lineage>
</organism>
<dbReference type="GO" id="GO:0005525">
    <property type="term" value="F:GTP binding"/>
    <property type="evidence" value="ECO:0007669"/>
    <property type="project" value="UniProtKB-KW"/>
</dbReference>
<dbReference type="Pfam" id="PF04760">
    <property type="entry name" value="IF2_N"/>
    <property type="match status" value="1"/>
</dbReference>
<comment type="subcellular location">
    <subcellularLocation>
        <location evidence="1">Mitochondrion</location>
    </subcellularLocation>
</comment>
<dbReference type="GO" id="GO:0005739">
    <property type="term" value="C:mitochondrion"/>
    <property type="evidence" value="ECO:0007669"/>
    <property type="project" value="UniProtKB-SubCell"/>
</dbReference>
<gene>
    <name evidence="13" type="ORF">BT63DRAFT_427604</name>
</gene>
<evidence type="ECO:0000256" key="10">
    <source>
        <dbReference type="ARBA" id="ARBA00044200"/>
    </source>
</evidence>
<dbReference type="InterPro" id="IPR015760">
    <property type="entry name" value="TIF_IF2"/>
</dbReference>
<dbReference type="InterPro" id="IPR000795">
    <property type="entry name" value="T_Tr_GTP-bd_dom"/>
</dbReference>
<feature type="compositionally biased region" description="Basic residues" evidence="11">
    <location>
        <begin position="271"/>
        <end position="283"/>
    </location>
</feature>
<proteinExistence type="inferred from homology"/>
<reference evidence="13" key="1">
    <citation type="journal article" date="2020" name="Stud. Mycol.">
        <title>101 Dothideomycetes genomes: a test case for predicting lifestyles and emergence of pathogens.</title>
        <authorList>
            <person name="Haridas S."/>
            <person name="Albert R."/>
            <person name="Binder M."/>
            <person name="Bloem J."/>
            <person name="Labutti K."/>
            <person name="Salamov A."/>
            <person name="Andreopoulos B."/>
            <person name="Baker S."/>
            <person name="Barry K."/>
            <person name="Bills G."/>
            <person name="Bluhm B."/>
            <person name="Cannon C."/>
            <person name="Castanera R."/>
            <person name="Culley D."/>
            <person name="Daum C."/>
            <person name="Ezra D."/>
            <person name="Gonzalez J."/>
            <person name="Henrissat B."/>
            <person name="Kuo A."/>
            <person name="Liang C."/>
            <person name="Lipzen A."/>
            <person name="Lutzoni F."/>
            <person name="Magnuson J."/>
            <person name="Mondo S."/>
            <person name="Nolan M."/>
            <person name="Ohm R."/>
            <person name="Pangilinan J."/>
            <person name="Park H.-J."/>
            <person name="Ramirez L."/>
            <person name="Alfaro M."/>
            <person name="Sun H."/>
            <person name="Tritt A."/>
            <person name="Yoshinaga Y."/>
            <person name="Zwiers L.-H."/>
            <person name="Turgeon B."/>
            <person name="Goodwin S."/>
            <person name="Spatafora J."/>
            <person name="Crous P."/>
            <person name="Grigoriev I."/>
        </authorList>
    </citation>
    <scope>NUCLEOTIDE SEQUENCE</scope>
    <source>
        <strain evidence="13">CBS 115976</strain>
    </source>
</reference>
<evidence type="ECO:0000313" key="14">
    <source>
        <dbReference type="Proteomes" id="UP000799302"/>
    </source>
</evidence>
<dbReference type="GO" id="GO:0003743">
    <property type="term" value="F:translation initiation factor activity"/>
    <property type="evidence" value="ECO:0007669"/>
    <property type="project" value="UniProtKB-KW"/>
</dbReference>
<evidence type="ECO:0000256" key="4">
    <source>
        <dbReference type="ARBA" id="ARBA00022741"/>
    </source>
</evidence>
<dbReference type="FunFam" id="3.40.50.300:FF:000019">
    <property type="entry name" value="Translation initiation factor IF-2"/>
    <property type="match status" value="1"/>
</dbReference>
<comment type="function">
    <text evidence="9">One of the essential components for the initiation of protein synthesis. Protects formylmethionyl-tRNA from spontaneous hydrolysis and promotes its binding to the 30S ribosomal subunits. Also involved in the hydrolysis of GTP during the formation of the 70S ribosomal complex.</text>
</comment>
<dbReference type="FunFam" id="3.40.50.10050:FF:000001">
    <property type="entry name" value="Translation initiation factor IF-2"/>
    <property type="match status" value="1"/>
</dbReference>
<feature type="compositionally biased region" description="Low complexity" evidence="11">
    <location>
        <begin position="42"/>
        <end position="54"/>
    </location>
</feature>
<comment type="similarity">
    <text evidence="2">Belongs to the TRAFAC class translation factor GTPase superfamily. Classic translation factor GTPase family. IF-2 subfamily.</text>
</comment>
<feature type="compositionally biased region" description="Polar residues" evidence="11">
    <location>
        <begin position="24"/>
        <end position="41"/>
    </location>
</feature>
<feature type="region of interest" description="Disordered" evidence="11">
    <location>
        <begin position="162"/>
        <end position="240"/>
    </location>
</feature>
<evidence type="ECO:0000313" key="13">
    <source>
        <dbReference type="EMBL" id="KAF2667198.1"/>
    </source>
</evidence>
<evidence type="ECO:0000256" key="9">
    <source>
        <dbReference type="ARBA" id="ARBA00025162"/>
    </source>
</evidence>
<keyword evidence="3 13" id="KW-0396">Initiation factor</keyword>
<evidence type="ECO:0000256" key="6">
    <source>
        <dbReference type="ARBA" id="ARBA00022946"/>
    </source>
</evidence>
<dbReference type="Pfam" id="PF22042">
    <property type="entry name" value="EF-G_D2"/>
    <property type="match status" value="1"/>
</dbReference>
<dbReference type="Pfam" id="PF11987">
    <property type="entry name" value="IF-2"/>
    <property type="match status" value="1"/>
</dbReference>
<dbReference type="FunFam" id="2.40.30.10:FF:000008">
    <property type="entry name" value="Translation initiation factor IF-2"/>
    <property type="match status" value="1"/>
</dbReference>
<evidence type="ECO:0000256" key="3">
    <source>
        <dbReference type="ARBA" id="ARBA00022540"/>
    </source>
</evidence>
<keyword evidence="8" id="KW-0342">GTP-binding</keyword>
<feature type="compositionally biased region" description="Basic and acidic residues" evidence="11">
    <location>
        <begin position="311"/>
        <end position="325"/>
    </location>
</feature>
<dbReference type="InterPro" id="IPR044145">
    <property type="entry name" value="IF2_II"/>
</dbReference>